<accession>A0A565CCR1</accession>
<gene>
    <name evidence="1" type="ORF">ANE_LOCUS21840</name>
</gene>
<sequence>MIQPERAVVHHCNDLGQAATVVLLSAPTHNVVLQTLRRLYEFLEQHLFLRNTEPQLIGFHLLA</sequence>
<name>A0A565CCR1_9BRAS</name>
<dbReference type="AlphaFoldDB" id="A0A565CCR1"/>
<reference evidence="1" key="1">
    <citation type="submission" date="2019-07" db="EMBL/GenBank/DDBJ databases">
        <authorList>
            <person name="Dittberner H."/>
        </authorList>
    </citation>
    <scope>NUCLEOTIDE SEQUENCE [LARGE SCALE GENOMIC DNA]</scope>
</reference>
<evidence type="ECO:0000313" key="1">
    <source>
        <dbReference type="EMBL" id="VVB11396.1"/>
    </source>
</evidence>
<organism evidence="1 2">
    <name type="scientific">Arabis nemorensis</name>
    <dbReference type="NCBI Taxonomy" id="586526"/>
    <lineage>
        <taxon>Eukaryota</taxon>
        <taxon>Viridiplantae</taxon>
        <taxon>Streptophyta</taxon>
        <taxon>Embryophyta</taxon>
        <taxon>Tracheophyta</taxon>
        <taxon>Spermatophyta</taxon>
        <taxon>Magnoliopsida</taxon>
        <taxon>eudicotyledons</taxon>
        <taxon>Gunneridae</taxon>
        <taxon>Pentapetalae</taxon>
        <taxon>rosids</taxon>
        <taxon>malvids</taxon>
        <taxon>Brassicales</taxon>
        <taxon>Brassicaceae</taxon>
        <taxon>Arabideae</taxon>
        <taxon>Arabis</taxon>
    </lineage>
</organism>
<keyword evidence="2" id="KW-1185">Reference proteome</keyword>
<dbReference type="EMBL" id="CABITT030000007">
    <property type="protein sequence ID" value="VVB11396.1"/>
    <property type="molecule type" value="Genomic_DNA"/>
</dbReference>
<evidence type="ECO:0000313" key="2">
    <source>
        <dbReference type="Proteomes" id="UP000489600"/>
    </source>
</evidence>
<protein>
    <submittedName>
        <fullName evidence="1">Uncharacterized protein</fullName>
    </submittedName>
</protein>
<comment type="caution">
    <text evidence="1">The sequence shown here is derived from an EMBL/GenBank/DDBJ whole genome shotgun (WGS) entry which is preliminary data.</text>
</comment>
<dbReference type="Proteomes" id="UP000489600">
    <property type="component" value="Unassembled WGS sequence"/>
</dbReference>
<proteinExistence type="predicted"/>